<feature type="domain" description="NADP-dependent oxidoreductase" evidence="2">
    <location>
        <begin position="10"/>
        <end position="327"/>
    </location>
</feature>
<dbReference type="eggNOG" id="ENOG502QU2T">
    <property type="taxonomic scope" value="Eukaryota"/>
</dbReference>
<dbReference type="CDD" id="cd19075">
    <property type="entry name" value="AKR_AKR7A1-5"/>
    <property type="match status" value="1"/>
</dbReference>
<proteinExistence type="predicted"/>
<evidence type="ECO:0000313" key="3">
    <source>
        <dbReference type="EMBL" id="EON96018.1"/>
    </source>
</evidence>
<dbReference type="Gene3D" id="3.20.20.100">
    <property type="entry name" value="NADP-dependent oxidoreductase domain"/>
    <property type="match status" value="1"/>
</dbReference>
<dbReference type="GeneID" id="19329379"/>
<sequence>MATAKSALPVVFGAMTIGKPGVEGVRVTELSDAKAMLDTFQSHGHNEIDTARLYGGGSSEEYLGQTDWQGRGLVMDTKLYPNKGRQMGNMSSNIYSHSPEDLRRGLKQSLEALKAEKIDMWYLHGPDRNTPFEDTLREVNHLYKEGYFTRFGISNYMSWEVAKICEICEKNGWIKPSVYQGIYNALHRAIEPELMPCLRHYNIALYAFQPLAGGFLTSRYRRDMSNDQFESGSRFDPKRWQGNLHRGRYWNNYYFDALDTIRPVLQKHNLTETEAAFGWLCHHSEMSKEKGDKIIIGASSVKQLEQNLADLERGPLPEEVVETLNAAWLNVKGVVPKYFH</sequence>
<keyword evidence="4" id="KW-1185">Reference proteome</keyword>
<organism evidence="3 4">
    <name type="scientific">Phaeoacremonium minimum (strain UCR-PA7)</name>
    <name type="common">Esca disease fungus</name>
    <name type="synonym">Togninia minima</name>
    <dbReference type="NCBI Taxonomy" id="1286976"/>
    <lineage>
        <taxon>Eukaryota</taxon>
        <taxon>Fungi</taxon>
        <taxon>Dikarya</taxon>
        <taxon>Ascomycota</taxon>
        <taxon>Pezizomycotina</taxon>
        <taxon>Sordariomycetes</taxon>
        <taxon>Sordariomycetidae</taxon>
        <taxon>Togniniales</taxon>
        <taxon>Togniniaceae</taxon>
        <taxon>Phaeoacremonium</taxon>
    </lineage>
</organism>
<dbReference type="InterPro" id="IPR050523">
    <property type="entry name" value="AKR_Detox_Biosynth"/>
</dbReference>
<protein>
    <submittedName>
        <fullName evidence="3">Putative aldo keto reductase protein</fullName>
    </submittedName>
</protein>
<dbReference type="HOGENOM" id="CLU_023205_1_1_1"/>
<dbReference type="SUPFAM" id="SSF51430">
    <property type="entry name" value="NAD(P)-linked oxidoreductase"/>
    <property type="match status" value="1"/>
</dbReference>
<evidence type="ECO:0000259" key="2">
    <source>
        <dbReference type="Pfam" id="PF00248"/>
    </source>
</evidence>
<keyword evidence="1" id="KW-0560">Oxidoreductase</keyword>
<dbReference type="OrthoDB" id="2310150at2759"/>
<evidence type="ECO:0000313" key="4">
    <source>
        <dbReference type="Proteomes" id="UP000014074"/>
    </source>
</evidence>
<dbReference type="Pfam" id="PF00248">
    <property type="entry name" value="Aldo_ket_red"/>
    <property type="match status" value="1"/>
</dbReference>
<dbReference type="GO" id="GO:0016491">
    <property type="term" value="F:oxidoreductase activity"/>
    <property type="evidence" value="ECO:0007669"/>
    <property type="project" value="UniProtKB-KW"/>
</dbReference>
<accession>R8B9P5</accession>
<dbReference type="PANTHER" id="PTHR43364">
    <property type="entry name" value="NADH-SPECIFIC METHYLGLYOXAL REDUCTASE-RELATED"/>
    <property type="match status" value="1"/>
</dbReference>
<dbReference type="EMBL" id="KB933365">
    <property type="protein sequence ID" value="EON96018.1"/>
    <property type="molecule type" value="Genomic_DNA"/>
</dbReference>
<dbReference type="InterPro" id="IPR023210">
    <property type="entry name" value="NADP_OxRdtase_dom"/>
</dbReference>
<name>R8B9P5_PHAM7</name>
<dbReference type="PANTHER" id="PTHR43364:SF4">
    <property type="entry name" value="NAD(P)-LINKED OXIDOREDUCTASE SUPERFAMILY PROTEIN"/>
    <property type="match status" value="1"/>
</dbReference>
<reference evidence="4" key="1">
    <citation type="journal article" date="2013" name="Genome Announc.">
        <title>Draft genome sequence of the ascomycete Phaeoacremonium aleophilum strain UCR-PA7, a causal agent of the esca disease complex in grapevines.</title>
        <authorList>
            <person name="Blanco-Ulate B."/>
            <person name="Rolshausen P."/>
            <person name="Cantu D."/>
        </authorList>
    </citation>
    <scope>NUCLEOTIDE SEQUENCE [LARGE SCALE GENOMIC DNA]</scope>
    <source>
        <strain evidence="4">UCR-PA7</strain>
    </source>
</reference>
<gene>
    <name evidence="3" type="ORF">UCRPA7_8520</name>
</gene>
<evidence type="ECO:0000256" key="1">
    <source>
        <dbReference type="ARBA" id="ARBA00023002"/>
    </source>
</evidence>
<dbReference type="InterPro" id="IPR036812">
    <property type="entry name" value="NAD(P)_OxRdtase_dom_sf"/>
</dbReference>
<dbReference type="KEGG" id="tmn:UCRPA7_8520"/>
<dbReference type="AlphaFoldDB" id="R8B9P5"/>
<dbReference type="RefSeq" id="XP_007919223.1">
    <property type="nucleotide sequence ID" value="XM_007921032.1"/>
</dbReference>
<dbReference type="Proteomes" id="UP000014074">
    <property type="component" value="Unassembled WGS sequence"/>
</dbReference>